<gene>
    <name evidence="3" type="ORF">KIPB_004033</name>
</gene>
<evidence type="ECO:0000256" key="2">
    <source>
        <dbReference type="SAM" id="MobiDB-lite"/>
    </source>
</evidence>
<evidence type="ECO:0000256" key="1">
    <source>
        <dbReference type="SAM" id="Coils"/>
    </source>
</evidence>
<protein>
    <submittedName>
        <fullName evidence="3">Uncharacterized protein</fullName>
    </submittedName>
</protein>
<feature type="region of interest" description="Disordered" evidence="2">
    <location>
        <begin position="724"/>
        <end position="761"/>
    </location>
</feature>
<feature type="region of interest" description="Disordered" evidence="2">
    <location>
        <begin position="192"/>
        <end position="216"/>
    </location>
</feature>
<proteinExistence type="predicted"/>
<accession>A0A9K3CT53</accession>
<name>A0A9K3CT53_9EUKA</name>
<organism evidence="3 4">
    <name type="scientific">Kipferlia bialata</name>
    <dbReference type="NCBI Taxonomy" id="797122"/>
    <lineage>
        <taxon>Eukaryota</taxon>
        <taxon>Metamonada</taxon>
        <taxon>Carpediemonas-like organisms</taxon>
        <taxon>Kipferlia</taxon>
    </lineage>
</organism>
<feature type="coiled-coil region" evidence="1">
    <location>
        <begin position="500"/>
        <end position="534"/>
    </location>
</feature>
<sequence length="782" mass="84282">MPPSSVHRVLLREEDGLEVDCDTVQSLTQTEDPRTSRLIVTCVATPDAPAAFEGMPLPFPLALPETGPVPTLSVGVSKTHPALLSLAASPRFYHSALVRCGCVVIMAGCKESAVLTLMDIADRLAELVDPAYPVVNRPCALVVLPHPRLRSGDTPSLVTVSPEVGRAFSSIFTEYPTPSAIQGVLRGVPADAVDASGLTPSNDDGSTPSSPSRPWPTSLSACLQGMEVVLATPLFSPAVEGADAYSVFLPPHAISDLPPTLPPALALSVLSPAADKAITDYKEALLSIPLPTGVASLMAIHQEALHSMLDGLPFSECAECMPYEEGGEGSEYVLFHIRGIVERALREVACADSPITAPFWCAREGDMSGRPQTPFLAITTGRRSILHQTVKPSRGGGAASLSSLVHIAASVPAPNTLLGQCLEANLQKSKEVCESAYKDGAEVLVSTSQSAASLDDLYAVGNRVTSRFSARASGPACGTYETRLKQAYLRAERDVMARLLQQAQEDREGLSSLVQRVAAEVATLRAREEEREEEQVKLRRRLSEVEGTLSVAGGGGGGGGGGDESFEPYVNGALAELRQCVLELARTVQDQGQRSATDAQTISSQFDSIRTALSSLDNTVHDPVEMQMLASPTLTQTVEEDPVLRSEMSAVVHDLRDMAERQTQSEASARERRDKIESLRAHVLRVAGMLSRMTKQTVLIPEERRHQGGVVVWDGHNWTMHSPEMVERERERVRREQRERRNSTGRRHPEDISRTQSSMGIESVPVCVVSTPRTAPKHRAKH</sequence>
<keyword evidence="1" id="KW-0175">Coiled coil</keyword>
<keyword evidence="4" id="KW-1185">Reference proteome</keyword>
<feature type="compositionally biased region" description="Low complexity" evidence="2">
    <location>
        <begin position="206"/>
        <end position="216"/>
    </location>
</feature>
<dbReference type="Proteomes" id="UP000265618">
    <property type="component" value="Unassembled WGS sequence"/>
</dbReference>
<evidence type="ECO:0000313" key="3">
    <source>
        <dbReference type="EMBL" id="GIQ82824.1"/>
    </source>
</evidence>
<comment type="caution">
    <text evidence="3">The sequence shown here is derived from an EMBL/GenBank/DDBJ whole genome shotgun (WGS) entry which is preliminary data.</text>
</comment>
<dbReference type="EMBL" id="BDIP01000826">
    <property type="protein sequence ID" value="GIQ82824.1"/>
    <property type="molecule type" value="Genomic_DNA"/>
</dbReference>
<dbReference type="AlphaFoldDB" id="A0A9K3CT53"/>
<evidence type="ECO:0000313" key="4">
    <source>
        <dbReference type="Proteomes" id="UP000265618"/>
    </source>
</evidence>
<reference evidence="3 4" key="1">
    <citation type="journal article" date="2018" name="PLoS ONE">
        <title>The draft genome of Kipferlia bialata reveals reductive genome evolution in fornicate parasites.</title>
        <authorList>
            <person name="Tanifuji G."/>
            <person name="Takabayashi S."/>
            <person name="Kume K."/>
            <person name="Takagi M."/>
            <person name="Nakayama T."/>
            <person name="Kamikawa R."/>
            <person name="Inagaki Y."/>
            <person name="Hashimoto T."/>
        </authorList>
    </citation>
    <scope>NUCLEOTIDE SEQUENCE [LARGE SCALE GENOMIC DNA]</scope>
    <source>
        <strain evidence="3">NY0173</strain>
    </source>
</reference>
<feature type="compositionally biased region" description="Basic and acidic residues" evidence="2">
    <location>
        <begin position="724"/>
        <end position="753"/>
    </location>
</feature>